<comment type="subcellular location">
    <subcellularLocation>
        <location evidence="2">Chromosome</location>
    </subcellularLocation>
    <subcellularLocation>
        <location evidence="1">Nucleus</location>
    </subcellularLocation>
</comment>
<feature type="compositionally biased region" description="Low complexity" evidence="8">
    <location>
        <begin position="135"/>
        <end position="147"/>
    </location>
</feature>
<dbReference type="SUPFAM" id="SSF51045">
    <property type="entry name" value="WW domain"/>
    <property type="match status" value="1"/>
</dbReference>
<dbReference type="PROSITE" id="PS50020">
    <property type="entry name" value="WW_DOMAIN_2"/>
    <property type="match status" value="1"/>
</dbReference>
<dbReference type="GO" id="GO:0005634">
    <property type="term" value="C:nucleus"/>
    <property type="evidence" value="ECO:0007669"/>
    <property type="project" value="UniProtKB-SubCell"/>
</dbReference>
<feature type="region of interest" description="Disordered" evidence="8">
    <location>
        <begin position="316"/>
        <end position="440"/>
    </location>
</feature>
<dbReference type="SMART" id="SM00317">
    <property type="entry name" value="SET"/>
    <property type="match status" value="1"/>
</dbReference>
<reference evidence="13" key="1">
    <citation type="journal article" date="2013" name="Genetics">
        <title>The draft genome and transcriptome of Panagrellus redivivus are shaped by the harsh demands of a free-living lifestyle.</title>
        <authorList>
            <person name="Srinivasan J."/>
            <person name="Dillman A.R."/>
            <person name="Macchietto M.G."/>
            <person name="Heikkinen L."/>
            <person name="Lakso M."/>
            <person name="Fracchia K.M."/>
            <person name="Antoshechkin I."/>
            <person name="Mortazavi A."/>
            <person name="Wong G."/>
            <person name="Sternberg P.W."/>
        </authorList>
    </citation>
    <scope>NUCLEOTIDE SEQUENCE [LARGE SCALE GENOMIC DNA]</scope>
    <source>
        <strain evidence="13">MT8872</strain>
    </source>
</reference>
<feature type="compositionally biased region" description="Basic and acidic residues" evidence="8">
    <location>
        <begin position="1374"/>
        <end position="1386"/>
    </location>
</feature>
<evidence type="ECO:0000256" key="6">
    <source>
        <dbReference type="ARBA" id="ARBA00022691"/>
    </source>
</evidence>
<feature type="compositionally biased region" description="Basic residues" evidence="8">
    <location>
        <begin position="1049"/>
        <end position="1058"/>
    </location>
</feature>
<feature type="compositionally biased region" description="Basic and acidic residues" evidence="8">
    <location>
        <begin position="997"/>
        <end position="1006"/>
    </location>
</feature>
<feature type="compositionally biased region" description="Acidic residues" evidence="8">
    <location>
        <begin position="658"/>
        <end position="681"/>
    </location>
</feature>
<evidence type="ECO:0000256" key="3">
    <source>
        <dbReference type="ARBA" id="ARBA00022454"/>
    </source>
</evidence>
<dbReference type="InterPro" id="IPR044437">
    <property type="entry name" value="SETD2/Set2_SET"/>
</dbReference>
<feature type="region of interest" description="Disordered" evidence="8">
    <location>
        <begin position="1308"/>
        <end position="1341"/>
    </location>
</feature>
<dbReference type="CDD" id="cd19172">
    <property type="entry name" value="SET_SETD2"/>
    <property type="match status" value="1"/>
</dbReference>
<name>A0A7E4UQH8_PANRE</name>
<dbReference type="PANTHER" id="PTHR22884">
    <property type="entry name" value="SET DOMAIN PROTEINS"/>
    <property type="match status" value="1"/>
</dbReference>
<evidence type="ECO:0000256" key="2">
    <source>
        <dbReference type="ARBA" id="ARBA00004286"/>
    </source>
</evidence>
<dbReference type="InterPro" id="IPR046341">
    <property type="entry name" value="SET_dom_sf"/>
</dbReference>
<dbReference type="GO" id="GO:0046975">
    <property type="term" value="F:histone H3K36 methyltransferase activity"/>
    <property type="evidence" value="ECO:0007669"/>
    <property type="project" value="InterPro"/>
</dbReference>
<dbReference type="GO" id="GO:0005694">
    <property type="term" value="C:chromosome"/>
    <property type="evidence" value="ECO:0007669"/>
    <property type="project" value="UniProtKB-SubCell"/>
</dbReference>
<feature type="compositionally biased region" description="Basic and acidic residues" evidence="8">
    <location>
        <begin position="148"/>
        <end position="162"/>
    </location>
</feature>
<feature type="compositionally biased region" description="Low complexity" evidence="8">
    <location>
        <begin position="1400"/>
        <end position="1418"/>
    </location>
</feature>
<evidence type="ECO:0000313" key="14">
    <source>
        <dbReference type="WBParaSite" id="Pan_g11610.t1"/>
    </source>
</evidence>
<dbReference type="WBParaSite" id="Pan_g11610.t1">
    <property type="protein sequence ID" value="Pan_g11610.t1"/>
    <property type="gene ID" value="Pan_g11610"/>
</dbReference>
<feature type="compositionally biased region" description="Basic and acidic residues" evidence="8">
    <location>
        <begin position="950"/>
        <end position="961"/>
    </location>
</feature>
<evidence type="ECO:0000313" key="13">
    <source>
        <dbReference type="Proteomes" id="UP000492821"/>
    </source>
</evidence>
<feature type="compositionally biased region" description="Low complexity" evidence="8">
    <location>
        <begin position="1308"/>
        <end position="1317"/>
    </location>
</feature>
<evidence type="ECO:0000259" key="12">
    <source>
        <dbReference type="PROSITE" id="PS51215"/>
    </source>
</evidence>
<dbReference type="SMART" id="SM00508">
    <property type="entry name" value="PostSET"/>
    <property type="match status" value="1"/>
</dbReference>
<dbReference type="InterPro" id="IPR050777">
    <property type="entry name" value="SET2_Histone-Lys_MeTrsfase"/>
</dbReference>
<keyword evidence="13" id="KW-1185">Reference proteome</keyword>
<dbReference type="Pfam" id="PF00856">
    <property type="entry name" value="SET"/>
    <property type="match status" value="1"/>
</dbReference>
<evidence type="ECO:0000256" key="5">
    <source>
        <dbReference type="ARBA" id="ARBA00022679"/>
    </source>
</evidence>
<feature type="region of interest" description="Disordered" evidence="8">
    <location>
        <begin position="1"/>
        <end position="201"/>
    </location>
</feature>
<keyword evidence="3" id="KW-0158">Chromosome</keyword>
<dbReference type="SMART" id="SM00570">
    <property type="entry name" value="AWS"/>
    <property type="match status" value="1"/>
</dbReference>
<dbReference type="InterPro" id="IPR006560">
    <property type="entry name" value="AWS_dom"/>
</dbReference>
<evidence type="ECO:0000259" key="11">
    <source>
        <dbReference type="PROSITE" id="PS50868"/>
    </source>
</evidence>
<keyword evidence="4" id="KW-0489">Methyltransferase</keyword>
<feature type="compositionally biased region" description="Basic and acidic residues" evidence="8">
    <location>
        <begin position="694"/>
        <end position="703"/>
    </location>
</feature>
<feature type="compositionally biased region" description="Acidic residues" evidence="8">
    <location>
        <begin position="48"/>
        <end position="60"/>
    </location>
</feature>
<feature type="compositionally biased region" description="Polar residues" evidence="8">
    <location>
        <begin position="92"/>
        <end position="106"/>
    </location>
</feature>
<feature type="domain" description="Post-SET" evidence="11">
    <location>
        <begin position="631"/>
        <end position="647"/>
    </location>
</feature>
<dbReference type="InterPro" id="IPR003616">
    <property type="entry name" value="Post-SET_dom"/>
</dbReference>
<feature type="compositionally biased region" description="Acidic residues" evidence="8">
    <location>
        <begin position="1325"/>
        <end position="1339"/>
    </location>
</feature>
<feature type="compositionally biased region" description="Basic and acidic residues" evidence="8">
    <location>
        <begin position="1462"/>
        <end position="1472"/>
    </location>
</feature>
<dbReference type="GO" id="GO:0032259">
    <property type="term" value="P:methylation"/>
    <property type="evidence" value="ECO:0007669"/>
    <property type="project" value="UniProtKB-KW"/>
</dbReference>
<dbReference type="Gene3D" id="2.20.70.10">
    <property type="match status" value="1"/>
</dbReference>
<dbReference type="InterPro" id="IPR001202">
    <property type="entry name" value="WW_dom"/>
</dbReference>
<feature type="compositionally biased region" description="Low complexity" evidence="8">
    <location>
        <begin position="17"/>
        <end position="26"/>
    </location>
</feature>
<organism evidence="13 14">
    <name type="scientific">Panagrellus redivivus</name>
    <name type="common">Microworm</name>
    <dbReference type="NCBI Taxonomy" id="6233"/>
    <lineage>
        <taxon>Eukaryota</taxon>
        <taxon>Metazoa</taxon>
        <taxon>Ecdysozoa</taxon>
        <taxon>Nematoda</taxon>
        <taxon>Chromadorea</taxon>
        <taxon>Rhabditida</taxon>
        <taxon>Tylenchina</taxon>
        <taxon>Panagrolaimomorpha</taxon>
        <taxon>Panagrolaimoidea</taxon>
        <taxon>Panagrolaimidae</taxon>
        <taxon>Panagrellus</taxon>
    </lineage>
</organism>
<feature type="compositionally biased region" description="Basic and acidic residues" evidence="8">
    <location>
        <begin position="1059"/>
        <end position="1089"/>
    </location>
</feature>
<dbReference type="PROSITE" id="PS50868">
    <property type="entry name" value="POST_SET"/>
    <property type="match status" value="1"/>
</dbReference>
<feature type="compositionally biased region" description="Pro residues" evidence="8">
    <location>
        <begin position="900"/>
        <end position="913"/>
    </location>
</feature>
<accession>A0A7E4UQH8</accession>
<proteinExistence type="predicted"/>
<reference evidence="14" key="2">
    <citation type="submission" date="2020-10" db="UniProtKB">
        <authorList>
            <consortium name="WormBaseParasite"/>
        </authorList>
    </citation>
    <scope>IDENTIFICATION</scope>
</reference>
<dbReference type="SMART" id="SM00456">
    <property type="entry name" value="WW"/>
    <property type="match status" value="1"/>
</dbReference>
<dbReference type="PROSITE" id="PS50280">
    <property type="entry name" value="SET"/>
    <property type="match status" value="1"/>
</dbReference>
<keyword evidence="5" id="KW-0808">Transferase</keyword>
<keyword evidence="6" id="KW-0949">S-adenosyl-L-methionine</keyword>
<sequence>MSEVLAAPIEPMDLDDSANLNDADASGDVTEPALDSTNHSQAEADVNVNEEEEELIDIEGIDSPVAFGTVAGAEEESVEEPVPQKRTRKPRQSTSNSADPTESESIAWQAPPTRRAAKAAMTKLSHDFPTPAPPTKSAKTTPKATKVSKPESEVEVKPEKPSRPSTVPADAVKVGRPMATPKLPQEDEEKPPSKRKVTHRQTRTVKPIGFYDERFDALTRRHKATKTATIELEDAIIEGLETSDKVLNGQALIEEIFRPYAKALTSFTQAQVALRRTILLERKLAAEVWGDNNIATFRDGVYTVDCEAIETSLTRPQNLPIPGVTRAYNKRTPKPVNRYVEPTPPTTEKRRRKSERPVKTETETPDTATPQGRSRRKVVPASAEPIGPPIKRLKLKKENIPDSPISSPSVSRSASPIETESRKKAPQAAPSAKPTPMPKFKPVDENIISKKALPFIKDAPVLSCYCTSDSNGDRCDDNCVNRMLHMECGSRCTDNCRNKRFTNKQYAGFEPFFAGAKGWGIRATKPIRTGDFIVEYVGEVVDPVETKKRLKMYTQKGHKHHYMMGLRNNAVIDATTYGNFSRFVNHSCDPNAETQKWVVHKQMRVGFFAKKNIAPGEEIVFDYAFERFGEAAQVCYCGSKNCTGYIGSKPEPGATGGEVDEDDAASLTEESDEAEEDEVEPETSVPTPKPKKPKLTEQEREWRKRCAKARKRLLRWKRDMRKIVGRKKVFSAEDVREFNRQMFNVSEIETRYLLTSYLLTITDESWLKWFVESQGVGIMYTWVTDNLASGKSLRYILRFNVQILELLQRLPVNDPMYFNQLNFLELLKSMSLCVLPEETIIVETVNDLVDNVTREVGDEPPIADKDLARVLKKDGISMLDLHDEMRERAKALFDAWSVVKPPPKAPTPQPEPVSEPEEDEFDSYPIRAHTPDSPPPDEVEVLDNPSPPPKNDDFEPEEHREHERRRSRSTDRYDYDRRRNSQSIYRRGKDRRRSRSRSAERSYYGDRRRHGRGGRDDYRHSRYRSRSRSPYRDDRYDRYDRGGRYHGYDRRHRSSYHRRTSEERYRYRRGGDRSRSPRRDERPRYHDSRDLPKLIDVKIEPPEQHIAYSIFAKTADMPPPLPPRSPPPVVAPVLTAIAPITPAALQKSSAANLDVTNVFELSGGTTATRLPLKIHINGSSATDAAPPLLSAGASKNRRNMPSINLPGTGPKWLPTVQNVGYIAPPPTTTPVPMMVPPPSSTGYGFPPPMLSPYMPPVTAISGAFNPSTPSYYHPSPYYPASMFHPPPPPQPVPAPMPITVTIKEEVMDPSPSSVVSDPVHRPQEEPAEIVVEDDADGEDCAGGAKERVFEANPDWIETSTPDGVIYYYHKETRESMWTEPPPKTETEPANPTPPQCSTDSSQGTSGGEATTTSSEFGGDSQPQQAPIVQKEVKQELMDATPTPSNHDGVQHHHHGHHRPPRRSREYPPDMDKRKRDFKEKVWNHLFPYLKTKSGVETYGSNVLTQYARKMTHRTLDDEIHHGNVKCVVTKEVLAKARHNLDRSFPAFLESNGNIDAV</sequence>
<dbReference type="SUPFAM" id="SSF82199">
    <property type="entry name" value="SET domain"/>
    <property type="match status" value="1"/>
</dbReference>
<evidence type="ECO:0000259" key="9">
    <source>
        <dbReference type="PROSITE" id="PS50020"/>
    </source>
</evidence>
<dbReference type="PROSITE" id="PS51215">
    <property type="entry name" value="AWS"/>
    <property type="match status" value="1"/>
</dbReference>
<keyword evidence="7" id="KW-0539">Nucleus</keyword>
<protein>
    <submittedName>
        <fullName evidence="14">SET domain-containing protein</fullName>
    </submittedName>
</protein>
<dbReference type="CDD" id="cd00201">
    <property type="entry name" value="WW"/>
    <property type="match status" value="1"/>
</dbReference>
<feature type="compositionally biased region" description="Low complexity" evidence="8">
    <location>
        <begin position="401"/>
        <end position="417"/>
    </location>
</feature>
<dbReference type="InterPro" id="IPR001214">
    <property type="entry name" value="SET_dom"/>
</dbReference>
<dbReference type="InterPro" id="IPR036020">
    <property type="entry name" value="WW_dom_sf"/>
</dbReference>
<evidence type="ECO:0000256" key="4">
    <source>
        <dbReference type="ARBA" id="ARBA00022603"/>
    </source>
</evidence>
<dbReference type="Gene3D" id="2.170.270.10">
    <property type="entry name" value="SET domain"/>
    <property type="match status" value="1"/>
</dbReference>
<feature type="region of interest" description="Disordered" evidence="8">
    <location>
        <begin position="1374"/>
        <end position="1472"/>
    </location>
</feature>
<feature type="region of interest" description="Disordered" evidence="8">
    <location>
        <begin position="651"/>
        <end position="703"/>
    </location>
</feature>
<feature type="compositionally biased region" description="Basic residues" evidence="8">
    <location>
        <begin position="1451"/>
        <end position="1461"/>
    </location>
</feature>
<evidence type="ECO:0000256" key="7">
    <source>
        <dbReference type="ARBA" id="ARBA00023242"/>
    </source>
</evidence>
<feature type="domain" description="SET" evidence="10">
    <location>
        <begin position="507"/>
        <end position="624"/>
    </location>
</feature>
<feature type="domain" description="AWS" evidence="12">
    <location>
        <begin position="459"/>
        <end position="505"/>
    </location>
</feature>
<feature type="domain" description="WW" evidence="9">
    <location>
        <begin position="1349"/>
        <end position="1382"/>
    </location>
</feature>
<dbReference type="Proteomes" id="UP000492821">
    <property type="component" value="Unassembled WGS sequence"/>
</dbReference>
<feature type="compositionally biased region" description="Basic residues" evidence="8">
    <location>
        <begin position="986"/>
        <end position="996"/>
    </location>
</feature>
<feature type="compositionally biased region" description="Basic and acidic residues" evidence="8">
    <location>
        <begin position="968"/>
        <end position="979"/>
    </location>
</feature>
<evidence type="ECO:0000256" key="8">
    <source>
        <dbReference type="SAM" id="MobiDB-lite"/>
    </source>
</evidence>
<feature type="compositionally biased region" description="Basic and acidic residues" evidence="8">
    <location>
        <begin position="1030"/>
        <end position="1048"/>
    </location>
</feature>
<feature type="region of interest" description="Disordered" evidence="8">
    <location>
        <begin position="898"/>
        <end position="1089"/>
    </location>
</feature>
<evidence type="ECO:0000256" key="1">
    <source>
        <dbReference type="ARBA" id="ARBA00004123"/>
    </source>
</evidence>
<evidence type="ECO:0000259" key="10">
    <source>
        <dbReference type="PROSITE" id="PS50280"/>
    </source>
</evidence>